<dbReference type="InterPro" id="IPR036890">
    <property type="entry name" value="HATPase_C_sf"/>
</dbReference>
<keyword evidence="4" id="KW-0597">Phosphoprotein</keyword>
<dbReference type="GO" id="GO:0004673">
    <property type="term" value="F:protein histidine kinase activity"/>
    <property type="evidence" value="ECO:0007669"/>
    <property type="project" value="UniProtKB-EC"/>
</dbReference>
<protein>
    <recommendedName>
        <fullName evidence="3">histidine kinase</fullName>
        <ecNumber evidence="3">2.7.13.3</ecNumber>
    </recommendedName>
</protein>
<sequence length="450" mass="48455">MIAGSLRWRLLLGAAVTILAALIVAWMFMTVLFERHLERRQEAELIRDGLRLASALSLTADGQPVVAAQPMDPRLQKPAGGYYWQVSTRAGVVRSRSLWDALLPAPVDPSADDWRMRRVDGPFQQPVSIVERVLKLDAGGVPVLVQLALDTRPLATARAEFGRELAVFLAALWLVLSAAAWLQVKLGLRPLESIRGDLAAMRDSASTRLSASNLREIQPLTDAINRLADAREHDLEHARRRAADLAHGLKTPLAAMAAQSRRARDEGAVKAADGMDRSIAAARATIEAELARVRIAAIGRTPGAPAQVRATVERLITVLEHTDKGGQLAFAIDIPANLQLAVQQEDLSEMLGAVLDNAVKYARRQIHVGAAAGPEWTCLTVEDDGPGISTDRAIDALMRGGRLDEAGTGTGLGLAIARELVEATGGSIDLDQAALGGLRVRFFWGLKQKT</sequence>
<dbReference type="Proteomes" id="UP000315167">
    <property type="component" value="Unassembled WGS sequence"/>
</dbReference>
<dbReference type="PANTHER" id="PTHR45436:SF5">
    <property type="entry name" value="SENSOR HISTIDINE KINASE TRCS"/>
    <property type="match status" value="1"/>
</dbReference>
<dbReference type="InterPro" id="IPR050428">
    <property type="entry name" value="TCS_sensor_his_kinase"/>
</dbReference>
<dbReference type="PRINTS" id="PR00344">
    <property type="entry name" value="BCTRLSENSOR"/>
</dbReference>
<keyword evidence="13" id="KW-1185">Reference proteome</keyword>
<comment type="caution">
    <text evidence="12">The sequence shown here is derived from an EMBL/GenBank/DDBJ whole genome shotgun (WGS) entry which is preliminary data.</text>
</comment>
<evidence type="ECO:0000256" key="2">
    <source>
        <dbReference type="ARBA" id="ARBA00004370"/>
    </source>
</evidence>
<dbReference type="Gene3D" id="3.30.565.10">
    <property type="entry name" value="Histidine kinase-like ATPase, C-terminal domain"/>
    <property type="match status" value="1"/>
</dbReference>
<evidence type="ECO:0000256" key="1">
    <source>
        <dbReference type="ARBA" id="ARBA00000085"/>
    </source>
</evidence>
<evidence type="ECO:0000256" key="7">
    <source>
        <dbReference type="ARBA" id="ARBA00022777"/>
    </source>
</evidence>
<evidence type="ECO:0000256" key="5">
    <source>
        <dbReference type="ARBA" id="ARBA00022679"/>
    </source>
</evidence>
<dbReference type="SUPFAM" id="SSF55874">
    <property type="entry name" value="ATPase domain of HSP90 chaperone/DNA topoisomerase II/histidine kinase"/>
    <property type="match status" value="1"/>
</dbReference>
<dbReference type="PROSITE" id="PS50109">
    <property type="entry name" value="HIS_KIN"/>
    <property type="match status" value="1"/>
</dbReference>
<name>A0A562L5Z9_9GAMM</name>
<evidence type="ECO:0000313" key="12">
    <source>
        <dbReference type="EMBL" id="TWI03058.1"/>
    </source>
</evidence>
<organism evidence="12 13">
    <name type="scientific">Luteimonas cucumeris</name>
    <dbReference type="NCBI Taxonomy" id="985012"/>
    <lineage>
        <taxon>Bacteria</taxon>
        <taxon>Pseudomonadati</taxon>
        <taxon>Pseudomonadota</taxon>
        <taxon>Gammaproteobacteria</taxon>
        <taxon>Lysobacterales</taxon>
        <taxon>Lysobacteraceae</taxon>
        <taxon>Luteimonas</taxon>
    </lineage>
</organism>
<feature type="domain" description="Histidine kinase" evidence="11">
    <location>
        <begin position="244"/>
        <end position="448"/>
    </location>
</feature>
<dbReference type="Pfam" id="PF02518">
    <property type="entry name" value="HATPase_c"/>
    <property type="match status" value="1"/>
</dbReference>
<dbReference type="GO" id="GO:0005886">
    <property type="term" value="C:plasma membrane"/>
    <property type="evidence" value="ECO:0007669"/>
    <property type="project" value="TreeGrafter"/>
</dbReference>
<keyword evidence="7 12" id="KW-0418">Kinase</keyword>
<feature type="transmembrane region" description="Helical" evidence="10">
    <location>
        <begin position="12"/>
        <end position="33"/>
    </location>
</feature>
<accession>A0A562L5Z9</accession>
<dbReference type="EMBL" id="VLKN01000004">
    <property type="protein sequence ID" value="TWI03058.1"/>
    <property type="molecule type" value="Genomic_DNA"/>
</dbReference>
<reference evidence="12 13" key="1">
    <citation type="journal article" date="2015" name="Stand. Genomic Sci.">
        <title>Genomic Encyclopedia of Bacterial and Archaeal Type Strains, Phase III: the genomes of soil and plant-associated and newly described type strains.</title>
        <authorList>
            <person name="Whitman W.B."/>
            <person name="Woyke T."/>
            <person name="Klenk H.P."/>
            <person name="Zhou Y."/>
            <person name="Lilburn T.G."/>
            <person name="Beck B.J."/>
            <person name="De Vos P."/>
            <person name="Vandamme P."/>
            <person name="Eisen J.A."/>
            <person name="Garrity G."/>
            <person name="Hugenholtz P."/>
            <person name="Kyrpides N.C."/>
        </authorList>
    </citation>
    <scope>NUCLEOTIDE SEQUENCE [LARGE SCALE GENOMIC DNA]</scope>
    <source>
        <strain evidence="12 13">CGMCC 1.10821</strain>
    </source>
</reference>
<keyword evidence="9 10" id="KW-0472">Membrane</keyword>
<keyword evidence="6 10" id="KW-0812">Transmembrane</keyword>
<dbReference type="InterPro" id="IPR003594">
    <property type="entry name" value="HATPase_dom"/>
</dbReference>
<evidence type="ECO:0000256" key="4">
    <source>
        <dbReference type="ARBA" id="ARBA00022553"/>
    </source>
</evidence>
<gene>
    <name evidence="12" type="ORF">IP90_02162</name>
</gene>
<dbReference type="SMART" id="SM00387">
    <property type="entry name" value="HATPase_c"/>
    <property type="match status" value="1"/>
</dbReference>
<evidence type="ECO:0000256" key="3">
    <source>
        <dbReference type="ARBA" id="ARBA00012438"/>
    </source>
</evidence>
<keyword evidence="5" id="KW-0808">Transferase</keyword>
<keyword evidence="8 10" id="KW-1133">Transmembrane helix</keyword>
<dbReference type="AlphaFoldDB" id="A0A562L5Z9"/>
<evidence type="ECO:0000256" key="9">
    <source>
        <dbReference type="ARBA" id="ARBA00023136"/>
    </source>
</evidence>
<dbReference type="Gene3D" id="1.10.287.130">
    <property type="match status" value="1"/>
</dbReference>
<proteinExistence type="predicted"/>
<feature type="transmembrane region" description="Helical" evidence="10">
    <location>
        <begin position="165"/>
        <end position="184"/>
    </location>
</feature>
<evidence type="ECO:0000256" key="6">
    <source>
        <dbReference type="ARBA" id="ARBA00022692"/>
    </source>
</evidence>
<dbReference type="InterPro" id="IPR005467">
    <property type="entry name" value="His_kinase_dom"/>
</dbReference>
<dbReference type="RefSeq" id="WP_242007553.1">
    <property type="nucleotide sequence ID" value="NZ_VLKN01000004.1"/>
</dbReference>
<dbReference type="GO" id="GO:0000160">
    <property type="term" value="P:phosphorelay signal transduction system"/>
    <property type="evidence" value="ECO:0007669"/>
    <property type="project" value="TreeGrafter"/>
</dbReference>
<evidence type="ECO:0000256" key="8">
    <source>
        <dbReference type="ARBA" id="ARBA00022989"/>
    </source>
</evidence>
<evidence type="ECO:0000256" key="10">
    <source>
        <dbReference type="SAM" id="Phobius"/>
    </source>
</evidence>
<evidence type="ECO:0000259" key="11">
    <source>
        <dbReference type="PROSITE" id="PS50109"/>
    </source>
</evidence>
<evidence type="ECO:0000313" key="13">
    <source>
        <dbReference type="Proteomes" id="UP000315167"/>
    </source>
</evidence>
<dbReference type="InterPro" id="IPR004358">
    <property type="entry name" value="Sig_transdc_His_kin-like_C"/>
</dbReference>
<comment type="subcellular location">
    <subcellularLocation>
        <location evidence="2">Membrane</location>
    </subcellularLocation>
</comment>
<dbReference type="PANTHER" id="PTHR45436">
    <property type="entry name" value="SENSOR HISTIDINE KINASE YKOH"/>
    <property type="match status" value="1"/>
</dbReference>
<comment type="catalytic activity">
    <reaction evidence="1">
        <text>ATP + protein L-histidine = ADP + protein N-phospho-L-histidine.</text>
        <dbReference type="EC" id="2.7.13.3"/>
    </reaction>
</comment>
<dbReference type="EC" id="2.7.13.3" evidence="3"/>